<dbReference type="InterPro" id="IPR015424">
    <property type="entry name" value="PyrdxlP-dep_Trfase"/>
</dbReference>
<sequence length="198" mass="22792">NAGEGGIILTNNKALADQAWSLTNVGRIREGAWYQHEHIGWNLRMTEFQAAVLLGQMTRLDEQMAKRERNGKLLTELLDEIEGIRTIRRDPRITRHANHLYMFKLEPAITMDKSQIIRHINSEGIPVGYGYISLNRNEAVIREIEKWTGEHRIQPCPVSERASEKEVLWLHQNVLLAEEQDMYDIAKAIKKVTNSILA</sequence>
<feature type="non-terminal residue" evidence="1">
    <location>
        <position position="1"/>
    </location>
</feature>
<comment type="caution">
    <text evidence="1">The sequence shown here is derived from an EMBL/GenBank/DDBJ whole genome shotgun (WGS) entry which is preliminary data.</text>
</comment>
<gene>
    <name evidence="1" type="ORF">K0U00_45795</name>
</gene>
<dbReference type="EMBL" id="JAHZIK010002919">
    <property type="protein sequence ID" value="MBW7461393.1"/>
    <property type="molecule type" value="Genomic_DNA"/>
</dbReference>
<keyword evidence="1" id="KW-0808">Transferase</keyword>
<dbReference type="InterPro" id="IPR000653">
    <property type="entry name" value="DegT/StrS_aminotransferase"/>
</dbReference>
<evidence type="ECO:0000313" key="2">
    <source>
        <dbReference type="Proteomes" id="UP001519887"/>
    </source>
</evidence>
<reference evidence="1 2" key="1">
    <citation type="submission" date="2021-07" db="EMBL/GenBank/DDBJ databases">
        <title>Paenibacillus radiodurans sp. nov., isolated from the southeastern edge of Tengger Desert.</title>
        <authorList>
            <person name="Zhang G."/>
        </authorList>
    </citation>
    <scope>NUCLEOTIDE SEQUENCE [LARGE SCALE GENOMIC DNA]</scope>
    <source>
        <strain evidence="1 2">CCM 7311</strain>
    </source>
</reference>
<feature type="non-terminal residue" evidence="1">
    <location>
        <position position="198"/>
    </location>
</feature>
<protein>
    <submittedName>
        <fullName evidence="1">DegT/DnrJ/EryC1/StrS family aminotransferase</fullName>
    </submittedName>
</protein>
<dbReference type="SUPFAM" id="SSF53383">
    <property type="entry name" value="PLP-dependent transferases"/>
    <property type="match status" value="1"/>
</dbReference>
<dbReference type="Gene3D" id="3.90.1150.10">
    <property type="entry name" value="Aspartate Aminotransferase, domain 1"/>
    <property type="match status" value="1"/>
</dbReference>
<dbReference type="Proteomes" id="UP001519887">
    <property type="component" value="Unassembled WGS sequence"/>
</dbReference>
<evidence type="ECO:0000313" key="1">
    <source>
        <dbReference type="EMBL" id="MBW7461393.1"/>
    </source>
</evidence>
<dbReference type="GO" id="GO:0008483">
    <property type="term" value="F:transaminase activity"/>
    <property type="evidence" value="ECO:0007669"/>
    <property type="project" value="UniProtKB-KW"/>
</dbReference>
<dbReference type="Pfam" id="PF01041">
    <property type="entry name" value="DegT_DnrJ_EryC1"/>
    <property type="match status" value="1"/>
</dbReference>
<dbReference type="InterPro" id="IPR015421">
    <property type="entry name" value="PyrdxlP-dep_Trfase_major"/>
</dbReference>
<name>A0ABS7CKD1_9BACL</name>
<keyword evidence="2" id="KW-1185">Reference proteome</keyword>
<proteinExistence type="predicted"/>
<organism evidence="1 2">
    <name type="scientific">Paenibacillus sepulcri</name>
    <dbReference type="NCBI Taxonomy" id="359917"/>
    <lineage>
        <taxon>Bacteria</taxon>
        <taxon>Bacillati</taxon>
        <taxon>Bacillota</taxon>
        <taxon>Bacilli</taxon>
        <taxon>Bacillales</taxon>
        <taxon>Paenibacillaceae</taxon>
        <taxon>Paenibacillus</taxon>
    </lineage>
</organism>
<keyword evidence="1" id="KW-0032">Aminotransferase</keyword>
<dbReference type="InterPro" id="IPR015422">
    <property type="entry name" value="PyrdxlP-dep_Trfase_small"/>
</dbReference>
<accession>A0ABS7CKD1</accession>
<dbReference type="PANTHER" id="PTHR30244:SF34">
    <property type="entry name" value="DTDP-4-AMINO-4,6-DIDEOXYGALACTOSE TRANSAMINASE"/>
    <property type="match status" value="1"/>
</dbReference>
<dbReference type="Gene3D" id="3.40.640.10">
    <property type="entry name" value="Type I PLP-dependent aspartate aminotransferase-like (Major domain)"/>
    <property type="match status" value="1"/>
</dbReference>
<dbReference type="PANTHER" id="PTHR30244">
    <property type="entry name" value="TRANSAMINASE"/>
    <property type="match status" value="1"/>
</dbReference>